<dbReference type="Proteomes" id="UP000183410">
    <property type="component" value="Unassembled WGS sequence"/>
</dbReference>
<reference evidence="10" key="1">
    <citation type="submission" date="2016-10" db="EMBL/GenBank/DDBJ databases">
        <authorList>
            <person name="Varghese N."/>
            <person name="Submissions S."/>
        </authorList>
    </citation>
    <scope>NUCLEOTIDE SEQUENCE [LARGE SCALE GENOMIC DNA]</scope>
    <source>
        <strain evidence="10">CGMCC 1.10223</strain>
    </source>
</reference>
<evidence type="ECO:0000259" key="8">
    <source>
        <dbReference type="PROSITE" id="PS50943"/>
    </source>
</evidence>
<dbReference type="InterPro" id="IPR036286">
    <property type="entry name" value="LexA/Signal_pep-like_sf"/>
</dbReference>
<keyword evidence="4 7" id="KW-0068">Autocatalytic cleavage</keyword>
<dbReference type="CDD" id="cd06529">
    <property type="entry name" value="S24_LexA-like"/>
    <property type="match status" value="1"/>
</dbReference>
<sequence>MTLKEDSKIFYIATGKNIKKYRTLRNYSLQVLAEKVGLTKKTIHRYENGEIKIDVNRLKDLSVALDVTVTQLTEGAYEKLGEVVEESENISLPIVGKISCGEGALAYEHIEGYELTPRTWLNGGEYFYLRAKGDSMTGARIHDGDLLLIRKQEEIEDGEIAAVMIDEEAVLKRVFRQGDMLVLQSENPAYPPIICGANNNQNIQIIGRLRKIIVNL</sequence>
<dbReference type="InterPro" id="IPR039418">
    <property type="entry name" value="LexA-like"/>
</dbReference>
<evidence type="ECO:0000313" key="10">
    <source>
        <dbReference type="Proteomes" id="UP000183410"/>
    </source>
</evidence>
<dbReference type="AlphaFoldDB" id="A0A1I2AIV8"/>
<dbReference type="RefSeq" id="WP_052736895.1">
    <property type="nucleotide sequence ID" value="NZ_FONN01000002.1"/>
</dbReference>
<dbReference type="PANTHER" id="PTHR33516">
    <property type="entry name" value="LEXA REPRESSOR"/>
    <property type="match status" value="1"/>
</dbReference>
<evidence type="ECO:0000256" key="4">
    <source>
        <dbReference type="ARBA" id="ARBA00022813"/>
    </source>
</evidence>
<dbReference type="Gene3D" id="1.10.260.40">
    <property type="entry name" value="lambda repressor-like DNA-binding domains"/>
    <property type="match status" value="1"/>
</dbReference>
<evidence type="ECO:0000256" key="5">
    <source>
        <dbReference type="ARBA" id="ARBA00023204"/>
    </source>
</evidence>
<evidence type="ECO:0000256" key="1">
    <source>
        <dbReference type="ARBA" id="ARBA00007484"/>
    </source>
</evidence>
<dbReference type="Pfam" id="PF00717">
    <property type="entry name" value="Peptidase_S24"/>
    <property type="match status" value="1"/>
</dbReference>
<proteinExistence type="inferred from homology"/>
<dbReference type="PRINTS" id="PR00726">
    <property type="entry name" value="LEXASERPTASE"/>
</dbReference>
<accession>A0A1I2AIV8</accession>
<dbReference type="PROSITE" id="PS50943">
    <property type="entry name" value="HTH_CROC1"/>
    <property type="match status" value="1"/>
</dbReference>
<dbReference type="PANTHER" id="PTHR33516:SF2">
    <property type="entry name" value="LEXA REPRESSOR-RELATED"/>
    <property type="match status" value="1"/>
</dbReference>
<evidence type="ECO:0000313" key="9">
    <source>
        <dbReference type="EMBL" id="SFE42883.1"/>
    </source>
</evidence>
<gene>
    <name evidence="9" type="ORF">SAMN04487969_102473</name>
</gene>
<protein>
    <submittedName>
        <fullName evidence="9">Repressor LexA</fullName>
    </submittedName>
</protein>
<dbReference type="InterPro" id="IPR001387">
    <property type="entry name" value="Cro/C1-type_HTH"/>
</dbReference>
<dbReference type="InterPro" id="IPR006197">
    <property type="entry name" value="Peptidase_S24_LexA"/>
</dbReference>
<evidence type="ECO:0000256" key="2">
    <source>
        <dbReference type="ARBA" id="ARBA00022763"/>
    </source>
</evidence>
<dbReference type="SUPFAM" id="SSF47413">
    <property type="entry name" value="lambda repressor-like DNA-binding domains"/>
    <property type="match status" value="1"/>
</dbReference>
<evidence type="ECO:0000256" key="3">
    <source>
        <dbReference type="ARBA" id="ARBA00022801"/>
    </source>
</evidence>
<dbReference type="CDD" id="cd00093">
    <property type="entry name" value="HTH_XRE"/>
    <property type="match status" value="1"/>
</dbReference>
<dbReference type="InterPro" id="IPR015927">
    <property type="entry name" value="Peptidase_S24_S26A/B/C"/>
</dbReference>
<keyword evidence="3 7" id="KW-0378">Hydrolase</keyword>
<feature type="domain" description="HTH cro/C1-type" evidence="8">
    <location>
        <begin position="18"/>
        <end position="72"/>
    </location>
</feature>
<keyword evidence="6" id="KW-0742">SOS response</keyword>
<dbReference type="SMART" id="SM00530">
    <property type="entry name" value="HTH_XRE"/>
    <property type="match status" value="1"/>
</dbReference>
<dbReference type="GO" id="GO:0006355">
    <property type="term" value="P:regulation of DNA-templated transcription"/>
    <property type="evidence" value="ECO:0007669"/>
    <property type="project" value="InterPro"/>
</dbReference>
<dbReference type="GO" id="GO:0006281">
    <property type="term" value="P:DNA repair"/>
    <property type="evidence" value="ECO:0007669"/>
    <property type="project" value="UniProtKB-KW"/>
</dbReference>
<dbReference type="Pfam" id="PF01381">
    <property type="entry name" value="HTH_3"/>
    <property type="match status" value="1"/>
</dbReference>
<keyword evidence="10" id="KW-1185">Reference proteome</keyword>
<dbReference type="Gene3D" id="2.10.109.10">
    <property type="entry name" value="Umud Fragment, subunit A"/>
    <property type="match status" value="1"/>
</dbReference>
<comment type="similarity">
    <text evidence="1 7">Belongs to the peptidase S24 family.</text>
</comment>
<keyword evidence="2" id="KW-0227">DNA damage</keyword>
<dbReference type="InterPro" id="IPR010982">
    <property type="entry name" value="Lambda_DNA-bd_dom_sf"/>
</dbReference>
<evidence type="ECO:0000256" key="6">
    <source>
        <dbReference type="ARBA" id="ARBA00023236"/>
    </source>
</evidence>
<dbReference type="GO" id="GO:0016787">
    <property type="term" value="F:hydrolase activity"/>
    <property type="evidence" value="ECO:0007669"/>
    <property type="project" value="UniProtKB-KW"/>
</dbReference>
<name>A0A1I2AIV8_9BACL</name>
<keyword evidence="5" id="KW-0234">DNA repair</keyword>
<dbReference type="GO" id="GO:0003677">
    <property type="term" value="F:DNA binding"/>
    <property type="evidence" value="ECO:0007669"/>
    <property type="project" value="InterPro"/>
</dbReference>
<dbReference type="InterPro" id="IPR050077">
    <property type="entry name" value="LexA_repressor"/>
</dbReference>
<evidence type="ECO:0000256" key="7">
    <source>
        <dbReference type="RuleBase" id="RU003991"/>
    </source>
</evidence>
<dbReference type="OrthoDB" id="194368at2"/>
<organism evidence="9 10">
    <name type="scientific">Paenibacillus algorifonticola</name>
    <dbReference type="NCBI Taxonomy" id="684063"/>
    <lineage>
        <taxon>Bacteria</taxon>
        <taxon>Bacillati</taxon>
        <taxon>Bacillota</taxon>
        <taxon>Bacilli</taxon>
        <taxon>Bacillales</taxon>
        <taxon>Paenibacillaceae</taxon>
        <taxon>Paenibacillus</taxon>
    </lineage>
</organism>
<dbReference type="GO" id="GO:0009432">
    <property type="term" value="P:SOS response"/>
    <property type="evidence" value="ECO:0007669"/>
    <property type="project" value="UniProtKB-KW"/>
</dbReference>
<dbReference type="SUPFAM" id="SSF51306">
    <property type="entry name" value="LexA/Signal peptidase"/>
    <property type="match status" value="1"/>
</dbReference>
<dbReference type="EMBL" id="FONN01000002">
    <property type="protein sequence ID" value="SFE42883.1"/>
    <property type="molecule type" value="Genomic_DNA"/>
</dbReference>